<dbReference type="EMBL" id="WAAR01000157">
    <property type="protein sequence ID" value="KAB1107473.1"/>
    <property type="molecule type" value="Genomic_DNA"/>
</dbReference>
<evidence type="ECO:0008006" key="3">
    <source>
        <dbReference type="Google" id="ProtNLM"/>
    </source>
</evidence>
<reference evidence="1 2" key="1">
    <citation type="submission" date="2019-09" db="EMBL/GenBank/DDBJ databases">
        <title>High taxonomic diversity of Micromonospora strains isolated from Medicago sativa nodules in different geographical locations.</title>
        <authorList>
            <person name="Martinez-Hidalgo P."/>
            <person name="Flores-Felix J.D."/>
            <person name="Velazquez E."/>
            <person name="Brau L."/>
            <person name="Trujillo M.E."/>
            <person name="Martinez-Molina E."/>
        </authorList>
    </citation>
    <scope>NUCLEOTIDE SEQUENCE [LARGE SCALE GENOMIC DNA]</scope>
    <source>
        <strain evidence="1 2">ALFB5</strain>
    </source>
</reference>
<evidence type="ECO:0000313" key="1">
    <source>
        <dbReference type="EMBL" id="KAB1107473.1"/>
    </source>
</evidence>
<proteinExistence type="predicted"/>
<gene>
    <name evidence="1" type="ORF">F6X54_26515</name>
</gene>
<sequence length="324" mass="35096">MKIEAVFQAASDNTIGRMVFVEVGLAGRPLRALVDGFEITLQYPELNSPIPGQGYVARMNEDEASAFTAAAPQTFKAHTVVQIPGPADDEASQSKLRAAVRAIRTAATRLSDAARLSQPSSGLVGESPKMIARTATDLATGAVIPIAESLNPGYPIVRYPPLTVHEAETSLLHGPSITRSLLAQARHLTLSSRDPQPGLAVLLAAVACEAEAKHVLLAEAKGEALPLIEVFLRRPRIFQEPAVELFGEVAMAVLGRSLKEEDRELWKLVVQLFETRNRMAHVADRPENEMAVKLVVAADRAIEWLSRPRTPEHDSSSLQPLGFE</sequence>
<organism evidence="1 2">
    <name type="scientific">Micromonospora aurantiaca</name>
    <name type="common">nom. illeg.</name>
    <dbReference type="NCBI Taxonomy" id="47850"/>
    <lineage>
        <taxon>Bacteria</taxon>
        <taxon>Bacillati</taxon>
        <taxon>Actinomycetota</taxon>
        <taxon>Actinomycetes</taxon>
        <taxon>Micromonosporales</taxon>
        <taxon>Micromonosporaceae</taxon>
        <taxon>Micromonospora</taxon>
    </lineage>
</organism>
<accession>A0ABQ6UAS9</accession>
<protein>
    <recommendedName>
        <fullName evidence="3">Apea-like HEPN domain-containing protein</fullName>
    </recommendedName>
</protein>
<dbReference type="Proteomes" id="UP000471364">
    <property type="component" value="Unassembled WGS sequence"/>
</dbReference>
<keyword evidence="2" id="KW-1185">Reference proteome</keyword>
<evidence type="ECO:0000313" key="2">
    <source>
        <dbReference type="Proteomes" id="UP000471364"/>
    </source>
</evidence>
<comment type="caution">
    <text evidence="1">The sequence shown here is derived from an EMBL/GenBank/DDBJ whole genome shotgun (WGS) entry which is preliminary data.</text>
</comment>
<name>A0ABQ6UAS9_9ACTN</name>